<organism evidence="2 3">
    <name type="scientific">Leishmania martiniquensis</name>
    <dbReference type="NCBI Taxonomy" id="1580590"/>
    <lineage>
        <taxon>Eukaryota</taxon>
        <taxon>Discoba</taxon>
        <taxon>Euglenozoa</taxon>
        <taxon>Kinetoplastea</taxon>
        <taxon>Metakinetoplastina</taxon>
        <taxon>Trypanosomatida</taxon>
        <taxon>Trypanosomatidae</taxon>
        <taxon>Leishmaniinae</taxon>
        <taxon>Leishmania</taxon>
    </lineage>
</organism>
<feature type="compositionally biased region" description="Acidic residues" evidence="1">
    <location>
        <begin position="1"/>
        <end position="10"/>
    </location>
</feature>
<comment type="caution">
    <text evidence="2">The sequence shown here is derived from an EMBL/GenBank/DDBJ whole genome shotgun (WGS) entry which is preliminary data.</text>
</comment>
<evidence type="ECO:0000313" key="3">
    <source>
        <dbReference type="Proteomes" id="UP000673552"/>
    </source>
</evidence>
<sequence>MALLLDDDEVCTATATTSIEPPQRLSGMPAPEALGMDSKGRAHESRSASATTTTSTAQSSMPSTAAAPRDRECSFVSASLTVMLPSKGGDGMKKMDALLFGKTRVALLSDDRAVGLKRSADAAFGKAIARKPEVLKASLVQGCDGSTHSTSTQPKIVSAARSFSFGSLQEEHPSATSLDTMLLTPQERSSQLVISTSPEHQTGSPSASPPARRPSASSSAREETAGEPVASPEVKESPKLQMKLSDFFAKMACKR</sequence>
<dbReference type="EMBL" id="JAFEUZ010000032">
    <property type="protein sequence ID" value="KAG5470566.1"/>
    <property type="molecule type" value="Genomic_DNA"/>
</dbReference>
<name>A0A836G9B5_9TRYP</name>
<dbReference type="Proteomes" id="UP000673552">
    <property type="component" value="Chromosome 32"/>
</dbReference>
<keyword evidence="3" id="KW-1185">Reference proteome</keyword>
<dbReference type="RefSeq" id="XP_067175959.1">
    <property type="nucleotide sequence ID" value="XM_067319410.1"/>
</dbReference>
<dbReference type="AlphaFoldDB" id="A0A836G9B5"/>
<evidence type="ECO:0000256" key="1">
    <source>
        <dbReference type="SAM" id="MobiDB-lite"/>
    </source>
</evidence>
<accession>A0A836G9B5</accession>
<reference evidence="2 3" key="1">
    <citation type="submission" date="2021-03" db="EMBL/GenBank/DDBJ databases">
        <title>Leishmania (Mundinia) martiniquensis Genome sequencing and assembly.</title>
        <authorList>
            <person name="Almutairi H."/>
            <person name="Gatherer D."/>
        </authorList>
    </citation>
    <scope>NUCLEOTIDE SEQUENCE [LARGE SCALE GENOMIC DNA]</scope>
    <source>
        <strain evidence="2">LSCM1</strain>
    </source>
</reference>
<feature type="compositionally biased region" description="Polar residues" evidence="1">
    <location>
        <begin position="188"/>
        <end position="203"/>
    </location>
</feature>
<feature type="region of interest" description="Disordered" evidence="1">
    <location>
        <begin position="1"/>
        <end position="70"/>
    </location>
</feature>
<dbReference type="KEGG" id="lmat:92511922"/>
<gene>
    <name evidence="2" type="ORF">LSCM1_01810</name>
</gene>
<evidence type="ECO:0000313" key="2">
    <source>
        <dbReference type="EMBL" id="KAG5470566.1"/>
    </source>
</evidence>
<dbReference type="GeneID" id="92511922"/>
<dbReference type="OrthoDB" id="249667at2759"/>
<feature type="region of interest" description="Disordered" evidence="1">
    <location>
        <begin position="188"/>
        <end position="239"/>
    </location>
</feature>
<proteinExistence type="predicted"/>
<protein>
    <submittedName>
        <fullName evidence="2">Uncharacterized protein</fullName>
    </submittedName>
</protein>
<feature type="compositionally biased region" description="Low complexity" evidence="1">
    <location>
        <begin position="47"/>
        <end position="67"/>
    </location>
</feature>